<protein>
    <submittedName>
        <fullName evidence="13">ABC transporter permease</fullName>
    </submittedName>
</protein>
<feature type="transmembrane region" description="Helical" evidence="11">
    <location>
        <begin position="173"/>
        <end position="192"/>
    </location>
</feature>
<comment type="subcellular location">
    <subcellularLocation>
        <location evidence="1 11">Cell membrane</location>
        <topology evidence="1 11">Multi-pass membrane protein</topology>
    </subcellularLocation>
</comment>
<dbReference type="GO" id="GO:0015099">
    <property type="term" value="F:nickel cation transmembrane transporter activity"/>
    <property type="evidence" value="ECO:0007669"/>
    <property type="project" value="InterPro"/>
</dbReference>
<dbReference type="GO" id="GO:0005886">
    <property type="term" value="C:plasma membrane"/>
    <property type="evidence" value="ECO:0007669"/>
    <property type="project" value="UniProtKB-SubCell"/>
</dbReference>
<keyword evidence="3" id="KW-1003">Cell membrane</keyword>
<evidence type="ECO:0000256" key="1">
    <source>
        <dbReference type="ARBA" id="ARBA00004651"/>
    </source>
</evidence>
<sequence length="306" mass="32248">MSVRLLSRLGSAALVLFGVCTLVFLLIHLVPGDPVEAMLGESARPADREALRQALGLDLPLAQQYRNYLAGLARLDLGHSLLDQRPVAAVLAERLPATVQLAVTALLLALLLAIPLGVLAARKRGTGVDAGAMLFSLVGVSMPNFWLGPLLILLFSLWLGWLPVSGSDQPGSLVLPAVTLGTALAAILARMVRASVLEVLQEDYIRTARAKGLSESALLWRHALRNALLPVLTLVGLQLGALLGGAVITETVFGWPGLGSLLVESIQARDYPVVQGCVLLISVVYVAVNTATDLAYTLADPRIGVG</sequence>
<evidence type="ECO:0000256" key="10">
    <source>
        <dbReference type="ARBA" id="ARBA00024202"/>
    </source>
</evidence>
<dbReference type="SUPFAM" id="SSF161098">
    <property type="entry name" value="MetI-like"/>
    <property type="match status" value="1"/>
</dbReference>
<evidence type="ECO:0000259" key="12">
    <source>
        <dbReference type="PROSITE" id="PS50928"/>
    </source>
</evidence>
<dbReference type="InterPro" id="IPR050045">
    <property type="entry name" value="Opp2B"/>
</dbReference>
<gene>
    <name evidence="13" type="ORF">F2Q65_05420</name>
</gene>
<dbReference type="PANTHER" id="PTHR43163:SF6">
    <property type="entry name" value="DIPEPTIDE TRANSPORT SYSTEM PERMEASE PROTEIN DPPB-RELATED"/>
    <property type="match status" value="1"/>
</dbReference>
<evidence type="ECO:0000256" key="3">
    <source>
        <dbReference type="ARBA" id="ARBA00022475"/>
    </source>
</evidence>
<evidence type="ECO:0000256" key="8">
    <source>
        <dbReference type="ARBA" id="ARBA00023112"/>
    </source>
</evidence>
<comment type="similarity">
    <text evidence="10">Belongs to the binding-protein-dependent transport system permease family. OppBC subfamily.</text>
</comment>
<evidence type="ECO:0000256" key="9">
    <source>
        <dbReference type="ARBA" id="ARBA00023136"/>
    </source>
</evidence>
<feature type="transmembrane region" description="Helical" evidence="11">
    <location>
        <begin position="273"/>
        <end position="292"/>
    </location>
</feature>
<dbReference type="PANTHER" id="PTHR43163">
    <property type="entry name" value="DIPEPTIDE TRANSPORT SYSTEM PERMEASE PROTEIN DPPB-RELATED"/>
    <property type="match status" value="1"/>
</dbReference>
<evidence type="ECO:0000256" key="2">
    <source>
        <dbReference type="ARBA" id="ARBA00022448"/>
    </source>
</evidence>
<evidence type="ECO:0000256" key="5">
    <source>
        <dbReference type="ARBA" id="ARBA00022692"/>
    </source>
</evidence>
<evidence type="ECO:0000256" key="11">
    <source>
        <dbReference type="RuleBase" id="RU363032"/>
    </source>
</evidence>
<dbReference type="Pfam" id="PF19300">
    <property type="entry name" value="BPD_transp_1_N"/>
    <property type="match status" value="1"/>
</dbReference>
<keyword evidence="14" id="KW-1185">Reference proteome</keyword>
<dbReference type="InterPro" id="IPR045621">
    <property type="entry name" value="BPD_transp_1_N"/>
</dbReference>
<dbReference type="Gene3D" id="1.10.3720.10">
    <property type="entry name" value="MetI-like"/>
    <property type="match status" value="1"/>
</dbReference>
<proteinExistence type="inferred from homology"/>
<accession>A0A5M8FSW9</accession>
<dbReference type="EMBL" id="VWXX01000005">
    <property type="protein sequence ID" value="KAA6186242.1"/>
    <property type="molecule type" value="Genomic_DNA"/>
</dbReference>
<keyword evidence="9 11" id="KW-0472">Membrane</keyword>
<keyword evidence="7" id="KW-0406">Ion transport</keyword>
<keyword evidence="6 11" id="KW-1133">Transmembrane helix</keyword>
<feature type="transmembrane region" description="Helical" evidence="11">
    <location>
        <begin position="133"/>
        <end position="161"/>
    </location>
</feature>
<organism evidence="13 14">
    <name type="scientific">Thiohalocapsa marina</name>
    <dbReference type="NCBI Taxonomy" id="424902"/>
    <lineage>
        <taxon>Bacteria</taxon>
        <taxon>Pseudomonadati</taxon>
        <taxon>Pseudomonadota</taxon>
        <taxon>Gammaproteobacteria</taxon>
        <taxon>Chromatiales</taxon>
        <taxon>Chromatiaceae</taxon>
        <taxon>Thiohalocapsa</taxon>
    </lineage>
</organism>
<dbReference type="Pfam" id="PF00528">
    <property type="entry name" value="BPD_transp_1"/>
    <property type="match status" value="1"/>
</dbReference>
<dbReference type="OrthoDB" id="9805855at2"/>
<evidence type="ECO:0000256" key="6">
    <source>
        <dbReference type="ARBA" id="ARBA00022989"/>
    </source>
</evidence>
<dbReference type="InterPro" id="IPR000515">
    <property type="entry name" value="MetI-like"/>
</dbReference>
<dbReference type="NCBIfam" id="NF045470">
    <property type="entry name" value="Opp2B"/>
    <property type="match status" value="1"/>
</dbReference>
<feature type="transmembrane region" description="Helical" evidence="11">
    <location>
        <begin position="227"/>
        <end position="253"/>
    </location>
</feature>
<comment type="caution">
    <text evidence="13">The sequence shown here is derived from an EMBL/GenBank/DDBJ whole genome shotgun (WGS) entry which is preliminary data.</text>
</comment>
<evidence type="ECO:0000313" key="14">
    <source>
        <dbReference type="Proteomes" id="UP000322981"/>
    </source>
</evidence>
<keyword evidence="8" id="KW-0921">Nickel transport</keyword>
<dbReference type="RefSeq" id="WP_150091198.1">
    <property type="nucleotide sequence ID" value="NZ_VWXX01000005.1"/>
</dbReference>
<keyword evidence="5 11" id="KW-0812">Transmembrane</keyword>
<evidence type="ECO:0000256" key="7">
    <source>
        <dbReference type="ARBA" id="ARBA00023065"/>
    </source>
</evidence>
<feature type="domain" description="ABC transmembrane type-1" evidence="12">
    <location>
        <begin position="95"/>
        <end position="292"/>
    </location>
</feature>
<dbReference type="CDD" id="cd06261">
    <property type="entry name" value="TM_PBP2"/>
    <property type="match status" value="1"/>
</dbReference>
<feature type="transmembrane region" description="Helical" evidence="11">
    <location>
        <begin position="101"/>
        <end position="121"/>
    </location>
</feature>
<keyword evidence="4" id="KW-0533">Nickel</keyword>
<evidence type="ECO:0000313" key="13">
    <source>
        <dbReference type="EMBL" id="KAA6186242.1"/>
    </source>
</evidence>
<dbReference type="InterPro" id="IPR035906">
    <property type="entry name" value="MetI-like_sf"/>
</dbReference>
<keyword evidence="2 11" id="KW-0813">Transport</keyword>
<feature type="transmembrane region" description="Helical" evidence="11">
    <location>
        <begin position="12"/>
        <end position="30"/>
    </location>
</feature>
<dbReference type="Proteomes" id="UP000322981">
    <property type="component" value="Unassembled WGS sequence"/>
</dbReference>
<reference evidence="13 14" key="1">
    <citation type="submission" date="2019-09" db="EMBL/GenBank/DDBJ databases">
        <title>Whole-genome sequence of the purple sulfur bacterium Thiohalocapsa marina DSM 19078.</title>
        <authorList>
            <person name="Kyndt J.A."/>
            <person name="Meyer T.E."/>
        </authorList>
    </citation>
    <scope>NUCLEOTIDE SEQUENCE [LARGE SCALE GENOMIC DNA]</scope>
    <source>
        <strain evidence="13 14">DSM 19078</strain>
    </source>
</reference>
<name>A0A5M8FSW9_9GAMM</name>
<dbReference type="AlphaFoldDB" id="A0A5M8FSW9"/>
<dbReference type="PROSITE" id="PS50928">
    <property type="entry name" value="ABC_TM1"/>
    <property type="match status" value="1"/>
</dbReference>
<evidence type="ECO:0000256" key="4">
    <source>
        <dbReference type="ARBA" id="ARBA00022596"/>
    </source>
</evidence>